<dbReference type="RefSeq" id="WP_266140763.1">
    <property type="nucleotide sequence ID" value="NZ_JAPKNB010000014.1"/>
</dbReference>
<feature type="region of interest" description="Disordered" evidence="1">
    <location>
        <begin position="755"/>
        <end position="936"/>
    </location>
</feature>
<evidence type="ECO:0000256" key="1">
    <source>
        <dbReference type="SAM" id="MobiDB-lite"/>
    </source>
</evidence>
<dbReference type="InterPro" id="IPR024501">
    <property type="entry name" value="DUF3141"/>
</dbReference>
<gene>
    <name evidence="2" type="ORF">OSH02_16960</name>
</gene>
<feature type="compositionally biased region" description="Low complexity" evidence="1">
    <location>
        <begin position="775"/>
        <end position="845"/>
    </location>
</feature>
<dbReference type="InterPro" id="IPR029058">
    <property type="entry name" value="AB_hydrolase_fold"/>
</dbReference>
<dbReference type="Proteomes" id="UP001208074">
    <property type="component" value="Unassembled WGS sequence"/>
</dbReference>
<dbReference type="InterPro" id="IPR051321">
    <property type="entry name" value="PHA/PHB_synthase"/>
</dbReference>
<feature type="compositionally biased region" description="Low complexity" evidence="1">
    <location>
        <begin position="855"/>
        <end position="867"/>
    </location>
</feature>
<sequence>MTDKSRDDSTAWSSWMMNPWNLGQTVSSYFVDAWQRAILYADIERQVGDQYQAQRKVEVPNVLNFPAELVMSGLTLPRPVNYLMVRILAPEDQPTDPSKRPFLVVDPRAGHGPGIGGFKSDSEIGAALQAGHPCYFVGFLPDPVPGQTVEDVMRAHAAFVSKAAELHLESQGKPVVIGNCQAGWQVMMAAAVWPELFGPLILAGAPVSYWAGRNPMRYAGGLLGGSWLTAMTSDLGNGRFDGAWLVKNFENLDPANTLWTKQYNVYAKADTEAERYIGFEKYWGGYVFLNDVEMQYIVDNLFIGNKLSTAQLMTSDGIRIDLRNIRSPIVVFSSFGDNITPPAQALGWITDLYLDDDDVRSHDQTIVFTTHDRIGHLGIFVSGSVGSKEHRKFASTIDQIDLLPAGIYRATVEETPDDDTLLNDPYLMSVRQSNLAEIAEIVQPDPESDRRFAAAARLSEINLAFYKSTLQPWVKALSTPYTAALLEALHPMRLSYESWTSAHPWAATIHQWAENISQQRQTVDDDNLFLEAQENFSQAMERALNNYRDRRDSIYQIWFDTVYGSPLLMALAGHAPGDSAPARPHPGSSPEHLAFVRQQMHRLDGLLNEGGLLEAALRGLFHIAKQRNSVDERYHHAAMRLREQYDAGKFDIEKMRAAIREQALVLAHHGHKAVEAIPHLLSKHTPEEIRLVASLIKKLISAIDEQDAAPEAVVKASEEVLGLFEAAAKQQEQGGKSSSADTQPVAKTASKVATKAAVKTTPAVANKSAAPVSVKPTTAQPAKKTAAKSTGTSSTDTSAKTAATAPVKPAAKPATKPLAQTTAGIAAQAAAKPAAEKPVTAKPAARSVGDTKVGAAAKAEAAKPQAKSVEPRKEPGKATSAAGTPASAVSSSATPATSKSPASKSAMSSPPASGQGKAPTKPASTGAASRTRQRKS</sequence>
<evidence type="ECO:0000313" key="2">
    <source>
        <dbReference type="EMBL" id="MCX5567063.1"/>
    </source>
</evidence>
<organism evidence="2 3">
    <name type="scientific">Alcaligenes phenolicus</name>
    <dbReference type="NCBI Taxonomy" id="232846"/>
    <lineage>
        <taxon>Bacteria</taxon>
        <taxon>Pseudomonadati</taxon>
        <taxon>Pseudomonadota</taxon>
        <taxon>Betaproteobacteria</taxon>
        <taxon>Burkholderiales</taxon>
        <taxon>Alcaligenaceae</taxon>
        <taxon>Alcaligenes</taxon>
    </lineage>
</organism>
<dbReference type="SUPFAM" id="SSF53474">
    <property type="entry name" value="alpha/beta-Hydrolases"/>
    <property type="match status" value="1"/>
</dbReference>
<evidence type="ECO:0000313" key="3">
    <source>
        <dbReference type="Proteomes" id="UP001208074"/>
    </source>
</evidence>
<dbReference type="Gene3D" id="3.40.50.1820">
    <property type="entry name" value="alpha/beta hydrolase"/>
    <property type="match status" value="1"/>
</dbReference>
<dbReference type="Pfam" id="PF11339">
    <property type="entry name" value="DUF3141"/>
    <property type="match status" value="1"/>
</dbReference>
<dbReference type="EMBL" id="JAPKNB010000014">
    <property type="protein sequence ID" value="MCX5567063.1"/>
    <property type="molecule type" value="Genomic_DNA"/>
</dbReference>
<dbReference type="PANTHER" id="PTHR36837:SF2">
    <property type="entry name" value="POLY(3-HYDROXYALKANOATE) POLYMERASE SUBUNIT PHAC"/>
    <property type="match status" value="1"/>
</dbReference>
<dbReference type="PANTHER" id="PTHR36837">
    <property type="entry name" value="POLY(3-HYDROXYALKANOATE) POLYMERASE SUBUNIT PHAC"/>
    <property type="match status" value="1"/>
</dbReference>
<feature type="compositionally biased region" description="Low complexity" evidence="1">
    <location>
        <begin position="877"/>
        <end position="914"/>
    </location>
</feature>
<reference evidence="2" key="1">
    <citation type="submission" date="2022-11" db="EMBL/GenBank/DDBJ databases">
        <title>Biodiversity and phylogenetic relationships of bacteria.</title>
        <authorList>
            <person name="Machado R.A.R."/>
            <person name="Bhat A."/>
            <person name="Loulou A."/>
            <person name="Kallel S."/>
        </authorList>
    </citation>
    <scope>NUCLEOTIDE SEQUENCE</scope>
    <source>
        <strain evidence="2">DSM 16503</strain>
    </source>
</reference>
<proteinExistence type="predicted"/>
<name>A0AAW5VV74_9BURK</name>
<accession>A0AAW5VV74</accession>
<feature type="compositionally biased region" description="Low complexity" evidence="1">
    <location>
        <begin position="755"/>
        <end position="765"/>
    </location>
</feature>
<dbReference type="AlphaFoldDB" id="A0AAW5VV74"/>
<comment type="caution">
    <text evidence="2">The sequence shown here is derived from an EMBL/GenBank/DDBJ whole genome shotgun (WGS) entry which is preliminary data.</text>
</comment>
<protein>
    <submittedName>
        <fullName evidence="2">DUF3141 domain-containing protein</fullName>
    </submittedName>
</protein>